<accession>A0AA42CR59</accession>
<gene>
    <name evidence="2" type="ORF">M8523_29780</name>
</gene>
<dbReference type="AlphaFoldDB" id="A0AA42CR59"/>
<reference evidence="2" key="1">
    <citation type="submission" date="2022-05" db="EMBL/GenBank/DDBJ databases">
        <authorList>
            <person name="Pankratov T."/>
        </authorList>
    </citation>
    <scope>NUCLEOTIDE SEQUENCE</scope>
    <source>
        <strain evidence="2">BP6-180914</strain>
    </source>
</reference>
<comment type="caution">
    <text evidence="2">The sequence shown here is derived from an EMBL/GenBank/DDBJ whole genome shotgun (WGS) entry which is preliminary data.</text>
</comment>
<proteinExistence type="predicted"/>
<sequence>MKKKSDAYNRHQAALRSARKRQADKTKRVPSTAQITTAIGHAARAFIADHRAAGSLETVRPLIDATLEKLRSSGHVVEAVTISRLLRATSKPSPITPSN</sequence>
<dbReference type="EMBL" id="JAMOIM010000040">
    <property type="protein sequence ID" value="MCW6512125.1"/>
    <property type="molecule type" value="Genomic_DNA"/>
</dbReference>
<evidence type="ECO:0000256" key="1">
    <source>
        <dbReference type="SAM" id="MobiDB-lite"/>
    </source>
</evidence>
<keyword evidence="3" id="KW-1185">Reference proteome</keyword>
<name>A0AA42CR59_9HYPH</name>
<dbReference type="RefSeq" id="WP_282588502.1">
    <property type="nucleotide sequence ID" value="NZ_JAMOIM010000040.1"/>
</dbReference>
<dbReference type="Proteomes" id="UP001165667">
    <property type="component" value="Unassembled WGS sequence"/>
</dbReference>
<organism evidence="2 3">
    <name type="scientific">Lichenifustis flavocetrariae</name>
    <dbReference type="NCBI Taxonomy" id="2949735"/>
    <lineage>
        <taxon>Bacteria</taxon>
        <taxon>Pseudomonadati</taxon>
        <taxon>Pseudomonadota</taxon>
        <taxon>Alphaproteobacteria</taxon>
        <taxon>Hyphomicrobiales</taxon>
        <taxon>Lichenihabitantaceae</taxon>
        <taxon>Lichenifustis</taxon>
    </lineage>
</organism>
<protein>
    <submittedName>
        <fullName evidence="2">Uncharacterized protein</fullName>
    </submittedName>
</protein>
<evidence type="ECO:0000313" key="2">
    <source>
        <dbReference type="EMBL" id="MCW6512125.1"/>
    </source>
</evidence>
<feature type="region of interest" description="Disordered" evidence="1">
    <location>
        <begin position="1"/>
        <end position="31"/>
    </location>
</feature>
<evidence type="ECO:0000313" key="3">
    <source>
        <dbReference type="Proteomes" id="UP001165667"/>
    </source>
</evidence>